<dbReference type="EMBL" id="HG318756">
    <property type="protein sequence ID" value="CEG05800.1"/>
    <property type="molecule type" value="Genomic_DNA"/>
</dbReference>
<accession>A0A090MBY8</accession>
<dbReference type="EMBL" id="CBMI010001670">
    <property type="protein sequence ID" value="CEG04614.1"/>
    <property type="molecule type" value="Genomic_DNA"/>
</dbReference>
<evidence type="ECO:0000313" key="1">
    <source>
        <dbReference type="EMBL" id="CEG04614.1"/>
    </source>
</evidence>
<proteinExistence type="predicted"/>
<sequence>MEMPNLGVVFGAMVTWHGESKDEGRAWIKKFASAGTCVIEATQESTLTEMLEKNEKLVTWPSYGRVITLNVKQLTAKSIAVLAKHCPHAPGGRLIFSYHTLRSVQEPAQKSIFGTQTRHHMLEIYAVVPDSNVAEKRVRWAAQVKAEIQAEDADNILESSYISFGSNDDVDLKKVYGRQYSTLLALKRNYDANNVFKHAVPRLLPADVPGVILKA</sequence>
<name>A0A090MBY8_9HYPO</name>
<dbReference type="Gene3D" id="3.30.465.10">
    <property type="match status" value="1"/>
</dbReference>
<gene>
    <name evidence="1" type="ORF">BN850_0065360</name>
</gene>
<organism evidence="1">
    <name type="scientific">Fusarium clavum</name>
    <dbReference type="NCBI Taxonomy" id="2594811"/>
    <lineage>
        <taxon>Eukaryota</taxon>
        <taxon>Fungi</taxon>
        <taxon>Dikarya</taxon>
        <taxon>Ascomycota</taxon>
        <taxon>Pezizomycotina</taxon>
        <taxon>Sordariomycetes</taxon>
        <taxon>Hypocreomycetidae</taxon>
        <taxon>Hypocreales</taxon>
        <taxon>Nectriaceae</taxon>
        <taxon>Fusarium</taxon>
        <taxon>Fusarium incarnatum-equiseti species complex</taxon>
    </lineage>
</organism>
<reference evidence="1" key="1">
    <citation type="submission" date="2013-05" db="EMBL/GenBank/DDBJ databases">
        <title>Draft genome sequences of six wheat associated Fusarium spp. isolates.</title>
        <authorList>
            <person name="Moolhuijzen P.M."/>
            <person name="Manners J.M."/>
            <person name="Wilcox S."/>
            <person name="Bellgard M.I."/>
            <person name="Gardiner D.M."/>
        </authorList>
    </citation>
    <scope>NUCLEOTIDE SEQUENCE</scope>
    <source>
        <strain evidence="1">CS3069</strain>
    </source>
</reference>
<dbReference type="AlphaFoldDB" id="A0A090MBY8"/>
<dbReference type="Gene3D" id="3.40.462.20">
    <property type="match status" value="1"/>
</dbReference>
<dbReference type="InterPro" id="IPR016169">
    <property type="entry name" value="FAD-bd_PCMH_sub2"/>
</dbReference>
<protein>
    <submittedName>
        <fullName evidence="1">WGS project CBMI000000000 data, contig CS3069_c001672</fullName>
    </submittedName>
</protein>